<sequence>MGFALSGPCGSAFIPKLHGVPGFLALMAWLEAEQALCPYRQNQPAWAILAGNGVDGHQHTTQRMADNSTQHSKGCGSIACLRHRQWLPYHSLSHAMRFNPRTGYSQSRPDVTYYPA</sequence>
<proteinExistence type="predicted"/>
<dbReference type="AlphaFoldDB" id="A0A270BRN6"/>
<dbReference type="Proteomes" id="UP000216033">
    <property type="component" value="Unassembled WGS sequence"/>
</dbReference>
<comment type="caution">
    <text evidence="1">The sequence shown here is derived from an EMBL/GenBank/DDBJ whole genome shotgun (WGS) entry which is preliminary data.</text>
</comment>
<evidence type="ECO:0000313" key="1">
    <source>
        <dbReference type="EMBL" id="PAL27401.1"/>
    </source>
</evidence>
<gene>
    <name evidence="1" type="ORF">B9K05_05550</name>
</gene>
<accession>A0A270BRN6</accession>
<dbReference type="EMBL" id="NDFP01000003">
    <property type="protein sequence ID" value="PAL27401.1"/>
    <property type="molecule type" value="Genomic_DNA"/>
</dbReference>
<name>A0A270BRN6_9PROT</name>
<protein>
    <submittedName>
        <fullName evidence="1">Uncharacterized protein</fullName>
    </submittedName>
</protein>
<organism evidence="1 2">
    <name type="scientific">Acetobacter syzygii</name>
    <dbReference type="NCBI Taxonomy" id="146476"/>
    <lineage>
        <taxon>Bacteria</taxon>
        <taxon>Pseudomonadati</taxon>
        <taxon>Pseudomonadota</taxon>
        <taxon>Alphaproteobacteria</taxon>
        <taxon>Acetobacterales</taxon>
        <taxon>Acetobacteraceae</taxon>
        <taxon>Acetobacter</taxon>
    </lineage>
</organism>
<reference evidence="1 2" key="1">
    <citation type="submission" date="2017-04" db="EMBL/GenBank/DDBJ databases">
        <title>Kefir bacterial isolates.</title>
        <authorList>
            <person name="Kim Y."/>
            <person name="Blasche S."/>
            <person name="Patil K.R."/>
        </authorList>
    </citation>
    <scope>NUCLEOTIDE SEQUENCE [LARGE SCALE GENOMIC DNA]</scope>
    <source>
        <strain evidence="1 2">KR-2</strain>
    </source>
</reference>
<evidence type="ECO:0000313" key="2">
    <source>
        <dbReference type="Proteomes" id="UP000216033"/>
    </source>
</evidence>
<keyword evidence="2" id="KW-1185">Reference proteome</keyword>